<evidence type="ECO:0000256" key="2">
    <source>
        <dbReference type="SAM" id="Phobius"/>
    </source>
</evidence>
<feature type="region of interest" description="Disordered" evidence="1">
    <location>
        <begin position="131"/>
        <end position="151"/>
    </location>
</feature>
<keyword evidence="2" id="KW-0472">Membrane</keyword>
<dbReference type="OrthoDB" id="416729at2759"/>
<dbReference type="Proteomes" id="UP000027195">
    <property type="component" value="Unassembled WGS sequence"/>
</dbReference>
<gene>
    <name evidence="3" type="ORF">BOTBODRAFT_188508</name>
</gene>
<keyword evidence="2" id="KW-0812">Transmembrane</keyword>
<organism evidence="3 4">
    <name type="scientific">Botryobasidium botryosum (strain FD-172 SS1)</name>
    <dbReference type="NCBI Taxonomy" id="930990"/>
    <lineage>
        <taxon>Eukaryota</taxon>
        <taxon>Fungi</taxon>
        <taxon>Dikarya</taxon>
        <taxon>Basidiomycota</taxon>
        <taxon>Agaricomycotina</taxon>
        <taxon>Agaricomycetes</taxon>
        <taxon>Cantharellales</taxon>
        <taxon>Botryobasidiaceae</taxon>
        <taxon>Botryobasidium</taxon>
    </lineage>
</organism>
<evidence type="ECO:0000313" key="4">
    <source>
        <dbReference type="Proteomes" id="UP000027195"/>
    </source>
</evidence>
<dbReference type="InParanoid" id="A0A067MCN5"/>
<sequence>MRAPFHNSDTVPVTASTPVSMDSSSPSTSTSPPTNKYRTLGLYALGVAIPHLLLLTTTLPRILSFPAYGIISSIYVGTVKCVDETIPEDDGEDEEGQENTLRERDKSYLRVTMKIGDGMRVSGHRGVQIQIKTKKPQAAGTSADGEKGERTGKVADDVLDALDDSVMVERFSCARLKGFRATFDYLSLSTPRPLALHG</sequence>
<feature type="transmembrane region" description="Helical" evidence="2">
    <location>
        <begin position="40"/>
        <end position="59"/>
    </location>
</feature>
<dbReference type="AlphaFoldDB" id="A0A067MCN5"/>
<keyword evidence="2" id="KW-1133">Transmembrane helix</keyword>
<reference evidence="4" key="1">
    <citation type="journal article" date="2014" name="Proc. Natl. Acad. Sci. U.S.A.">
        <title>Extensive sampling of basidiomycete genomes demonstrates inadequacy of the white-rot/brown-rot paradigm for wood decay fungi.</title>
        <authorList>
            <person name="Riley R."/>
            <person name="Salamov A.A."/>
            <person name="Brown D.W."/>
            <person name="Nagy L.G."/>
            <person name="Floudas D."/>
            <person name="Held B.W."/>
            <person name="Levasseur A."/>
            <person name="Lombard V."/>
            <person name="Morin E."/>
            <person name="Otillar R."/>
            <person name="Lindquist E.A."/>
            <person name="Sun H."/>
            <person name="LaButti K.M."/>
            <person name="Schmutz J."/>
            <person name="Jabbour D."/>
            <person name="Luo H."/>
            <person name="Baker S.E."/>
            <person name="Pisabarro A.G."/>
            <person name="Walton J.D."/>
            <person name="Blanchette R.A."/>
            <person name="Henrissat B."/>
            <person name="Martin F."/>
            <person name="Cullen D."/>
            <person name="Hibbett D.S."/>
            <person name="Grigoriev I.V."/>
        </authorList>
    </citation>
    <scope>NUCLEOTIDE SEQUENCE [LARGE SCALE GENOMIC DNA]</scope>
    <source>
        <strain evidence="4">FD-172 SS1</strain>
    </source>
</reference>
<evidence type="ECO:0000313" key="3">
    <source>
        <dbReference type="EMBL" id="KDQ13533.1"/>
    </source>
</evidence>
<dbReference type="HOGENOM" id="CLU_1377909_0_0_1"/>
<proteinExistence type="predicted"/>
<name>A0A067MCN5_BOTB1</name>
<protein>
    <submittedName>
        <fullName evidence="3">Uncharacterized protein</fullName>
    </submittedName>
</protein>
<feature type="region of interest" description="Disordered" evidence="1">
    <location>
        <begin position="1"/>
        <end position="35"/>
    </location>
</feature>
<keyword evidence="4" id="KW-1185">Reference proteome</keyword>
<dbReference type="EMBL" id="KL198043">
    <property type="protein sequence ID" value="KDQ13533.1"/>
    <property type="molecule type" value="Genomic_DNA"/>
</dbReference>
<accession>A0A067MCN5</accession>
<evidence type="ECO:0000256" key="1">
    <source>
        <dbReference type="SAM" id="MobiDB-lite"/>
    </source>
</evidence>
<feature type="compositionally biased region" description="Low complexity" evidence="1">
    <location>
        <begin position="16"/>
        <end position="34"/>
    </location>
</feature>